<dbReference type="CDD" id="cd02980">
    <property type="entry name" value="TRX_Fd_family"/>
    <property type="match status" value="1"/>
</dbReference>
<dbReference type="Pfam" id="PF07845">
    <property type="entry name" value="DUF1636"/>
    <property type="match status" value="1"/>
</dbReference>
<protein>
    <submittedName>
        <fullName evidence="2">Putative metal-binding protein</fullName>
    </submittedName>
</protein>
<dbReference type="SUPFAM" id="SSF52833">
    <property type="entry name" value="Thioredoxin-like"/>
    <property type="match status" value="1"/>
</dbReference>
<dbReference type="AlphaFoldDB" id="A0A562LTP7"/>
<evidence type="ECO:0000313" key="3">
    <source>
        <dbReference type="Proteomes" id="UP000317176"/>
    </source>
</evidence>
<organism evidence="2 3">
    <name type="scientific">Bradyrhizobium daqingense</name>
    <dbReference type="NCBI Taxonomy" id="993502"/>
    <lineage>
        <taxon>Bacteria</taxon>
        <taxon>Pseudomonadati</taxon>
        <taxon>Pseudomonadota</taxon>
        <taxon>Alphaproteobacteria</taxon>
        <taxon>Hyphomicrobiales</taxon>
        <taxon>Nitrobacteraceae</taxon>
        <taxon>Bradyrhizobium</taxon>
    </lineage>
</organism>
<evidence type="ECO:0000256" key="1">
    <source>
        <dbReference type="SAM" id="MobiDB-lite"/>
    </source>
</evidence>
<feature type="compositionally biased region" description="Basic and acidic residues" evidence="1">
    <location>
        <begin position="1"/>
        <end position="11"/>
    </location>
</feature>
<gene>
    <name evidence="2" type="ORF">IQ17_00091</name>
</gene>
<dbReference type="InterPro" id="IPR012863">
    <property type="entry name" value="DUF1636"/>
</dbReference>
<sequence length="190" mass="19703">MPEATDSREGIGKAGIEGQNPAPQAGRPASADDFGPADGVFRDGETGLSNAVRAPLRFPLFILEEAMTVTLHVCITCRAGETLGEGETTPGKRLHGAILDAGVPDGVNVVPVECLSACSQGCSVALSAPGRWSYVYGRLSDVNARDVVAGAAAYAAAPDGLVPWRSRPEIFRKQSLARIPPIPAVPEAAE</sequence>
<reference evidence="2 3" key="1">
    <citation type="journal article" date="2015" name="Stand. Genomic Sci.">
        <title>Genomic Encyclopedia of Bacterial and Archaeal Type Strains, Phase III: the genomes of soil and plant-associated and newly described type strains.</title>
        <authorList>
            <person name="Whitman W.B."/>
            <person name="Woyke T."/>
            <person name="Klenk H.P."/>
            <person name="Zhou Y."/>
            <person name="Lilburn T.G."/>
            <person name="Beck B.J."/>
            <person name="De Vos P."/>
            <person name="Vandamme P."/>
            <person name="Eisen J.A."/>
            <person name="Garrity G."/>
            <person name="Hugenholtz P."/>
            <person name="Kyrpides N.C."/>
        </authorList>
    </citation>
    <scope>NUCLEOTIDE SEQUENCE [LARGE SCALE GENOMIC DNA]</scope>
    <source>
        <strain evidence="2 3">CGMCC 1.10947</strain>
    </source>
</reference>
<dbReference type="InterPro" id="IPR036249">
    <property type="entry name" value="Thioredoxin-like_sf"/>
</dbReference>
<comment type="caution">
    <text evidence="2">The sequence shown here is derived from an EMBL/GenBank/DDBJ whole genome shotgun (WGS) entry which is preliminary data.</text>
</comment>
<evidence type="ECO:0000313" key="2">
    <source>
        <dbReference type="EMBL" id="TWI10943.1"/>
    </source>
</evidence>
<dbReference type="EMBL" id="VLKL01000001">
    <property type="protein sequence ID" value="TWI10943.1"/>
    <property type="molecule type" value="Genomic_DNA"/>
</dbReference>
<accession>A0A562LTP7</accession>
<feature type="region of interest" description="Disordered" evidence="1">
    <location>
        <begin position="1"/>
        <end position="42"/>
    </location>
</feature>
<dbReference type="Proteomes" id="UP000317176">
    <property type="component" value="Unassembled WGS sequence"/>
</dbReference>
<name>A0A562LTP7_9BRAD</name>
<proteinExistence type="predicted"/>
<keyword evidence="3" id="KW-1185">Reference proteome</keyword>